<dbReference type="Proteomes" id="UP000281553">
    <property type="component" value="Unassembled WGS sequence"/>
</dbReference>
<accession>A0A3P7LRK7</accession>
<feature type="compositionally biased region" description="Basic and acidic residues" evidence="1">
    <location>
        <begin position="19"/>
        <end position="40"/>
    </location>
</feature>
<evidence type="ECO:0000313" key="2">
    <source>
        <dbReference type="EMBL" id="VDN19705.1"/>
    </source>
</evidence>
<dbReference type="AlphaFoldDB" id="A0A3P7LRK7"/>
<feature type="compositionally biased region" description="Basic residues" evidence="1">
    <location>
        <begin position="85"/>
        <end position="94"/>
    </location>
</feature>
<evidence type="ECO:0000256" key="1">
    <source>
        <dbReference type="SAM" id="MobiDB-lite"/>
    </source>
</evidence>
<organism evidence="2 3">
    <name type="scientific">Dibothriocephalus latus</name>
    <name type="common">Fish tapeworm</name>
    <name type="synonym">Diphyllobothrium latum</name>
    <dbReference type="NCBI Taxonomy" id="60516"/>
    <lineage>
        <taxon>Eukaryota</taxon>
        <taxon>Metazoa</taxon>
        <taxon>Spiralia</taxon>
        <taxon>Lophotrochozoa</taxon>
        <taxon>Platyhelminthes</taxon>
        <taxon>Cestoda</taxon>
        <taxon>Eucestoda</taxon>
        <taxon>Diphyllobothriidea</taxon>
        <taxon>Diphyllobothriidae</taxon>
        <taxon>Dibothriocephalus</taxon>
    </lineage>
</organism>
<protein>
    <submittedName>
        <fullName evidence="2">Uncharacterized protein</fullName>
    </submittedName>
</protein>
<feature type="compositionally biased region" description="Basic residues" evidence="1">
    <location>
        <begin position="41"/>
        <end position="50"/>
    </location>
</feature>
<dbReference type="EMBL" id="UYRU01070398">
    <property type="protein sequence ID" value="VDN19705.1"/>
    <property type="molecule type" value="Genomic_DNA"/>
</dbReference>
<dbReference type="OrthoDB" id="7848262at2759"/>
<reference evidence="2 3" key="1">
    <citation type="submission" date="2018-11" db="EMBL/GenBank/DDBJ databases">
        <authorList>
            <consortium name="Pathogen Informatics"/>
        </authorList>
    </citation>
    <scope>NUCLEOTIDE SEQUENCE [LARGE SCALE GENOMIC DNA]</scope>
</reference>
<keyword evidence="3" id="KW-1185">Reference proteome</keyword>
<gene>
    <name evidence="2" type="ORF">DILT_LOCUS13470</name>
</gene>
<feature type="region of interest" description="Disordered" evidence="1">
    <location>
        <begin position="1"/>
        <end position="116"/>
    </location>
</feature>
<evidence type="ECO:0000313" key="3">
    <source>
        <dbReference type="Proteomes" id="UP000281553"/>
    </source>
</evidence>
<proteinExistence type="predicted"/>
<sequence>MNLTSEKPKGALSEVTDILAEKLNIHEPEDPERVDPDSTAKKRKKKKKKVTKTEPEQAADEADTVPDAQIPPTTVAPTSGEGPAKKKKSKKKGSLKQTDPPSIPVGQLFPNRDFPIGEISEYKLGTDGYVV</sequence>
<name>A0A3P7LRK7_DIBLA</name>